<accession>A0ABQ9YFM6</accession>
<dbReference type="PANTHER" id="PTHR32463">
    <property type="entry name" value="L-FUCOSE KINASE"/>
    <property type="match status" value="1"/>
</dbReference>
<dbReference type="SUPFAM" id="SSF53448">
    <property type="entry name" value="Nucleotide-diphospho-sugar transferases"/>
    <property type="match status" value="1"/>
</dbReference>
<dbReference type="GO" id="GO:0016779">
    <property type="term" value="F:nucleotidyltransferase activity"/>
    <property type="evidence" value="ECO:0007669"/>
    <property type="project" value="UniProtKB-KW"/>
</dbReference>
<gene>
    <name evidence="5" type="ORF">BLNAU_2410</name>
</gene>
<evidence type="ECO:0000256" key="3">
    <source>
        <dbReference type="ARBA" id="ARBA00022777"/>
    </source>
</evidence>
<dbReference type="InterPro" id="IPR002618">
    <property type="entry name" value="UDPGP_fam"/>
</dbReference>
<organism evidence="5 6">
    <name type="scientific">Blattamonas nauphoetae</name>
    <dbReference type="NCBI Taxonomy" id="2049346"/>
    <lineage>
        <taxon>Eukaryota</taxon>
        <taxon>Metamonada</taxon>
        <taxon>Preaxostyla</taxon>
        <taxon>Oxymonadida</taxon>
        <taxon>Blattamonas</taxon>
    </lineage>
</organism>
<keyword evidence="6" id="KW-1185">Reference proteome</keyword>
<keyword evidence="2 5" id="KW-0548">Nucleotidyltransferase</keyword>
<dbReference type="Gene3D" id="3.90.550.10">
    <property type="entry name" value="Spore Coat Polysaccharide Biosynthesis Protein SpsA, Chain A"/>
    <property type="match status" value="1"/>
</dbReference>
<protein>
    <submittedName>
        <fullName evidence="5">UTP--glucose-1-phosphate uridylyltransferase</fullName>
    </submittedName>
</protein>
<evidence type="ECO:0000313" key="6">
    <source>
        <dbReference type="Proteomes" id="UP001281761"/>
    </source>
</evidence>
<dbReference type="Gene3D" id="3.30.230.10">
    <property type="match status" value="1"/>
</dbReference>
<feature type="region of interest" description="Disordered" evidence="4">
    <location>
        <begin position="952"/>
        <end position="972"/>
    </location>
</feature>
<reference evidence="5 6" key="1">
    <citation type="journal article" date="2022" name="bioRxiv">
        <title>Genomics of Preaxostyla Flagellates Illuminates Evolutionary Transitions and the Path Towards Mitochondrial Loss.</title>
        <authorList>
            <person name="Novak L.V.F."/>
            <person name="Treitli S.C."/>
            <person name="Pyrih J."/>
            <person name="Halakuc P."/>
            <person name="Pipaliya S.V."/>
            <person name="Vacek V."/>
            <person name="Brzon O."/>
            <person name="Soukal P."/>
            <person name="Eme L."/>
            <person name="Dacks J.B."/>
            <person name="Karnkowska A."/>
            <person name="Elias M."/>
            <person name="Hampl V."/>
        </authorList>
    </citation>
    <scope>NUCLEOTIDE SEQUENCE [LARGE SCALE GENOMIC DNA]</scope>
    <source>
        <strain evidence="5">NAU3</strain>
        <tissue evidence="5">Gut</tissue>
    </source>
</reference>
<evidence type="ECO:0000313" key="5">
    <source>
        <dbReference type="EMBL" id="KAK2962578.1"/>
    </source>
</evidence>
<evidence type="ECO:0000256" key="1">
    <source>
        <dbReference type="ARBA" id="ARBA00022679"/>
    </source>
</evidence>
<dbReference type="PANTHER" id="PTHR32463:SF0">
    <property type="entry name" value="L-FUCOSE KINASE"/>
    <property type="match status" value="1"/>
</dbReference>
<keyword evidence="3" id="KW-0418">Kinase</keyword>
<keyword evidence="1" id="KW-0808">Transferase</keyword>
<evidence type="ECO:0000256" key="4">
    <source>
        <dbReference type="SAM" id="MobiDB-lite"/>
    </source>
</evidence>
<dbReference type="Pfam" id="PF01704">
    <property type="entry name" value="UDPGP"/>
    <property type="match status" value="1"/>
</dbReference>
<dbReference type="InterPro" id="IPR014721">
    <property type="entry name" value="Ribsml_uS5_D2-typ_fold_subgr"/>
</dbReference>
<comment type="caution">
    <text evidence="5">The sequence shown here is derived from an EMBL/GenBank/DDBJ whole genome shotgun (WGS) entry which is preliminary data.</text>
</comment>
<sequence length="1292" mass="144030">MQLSNELKRSSQYIRIVEASDRAVRDVDVEEVAQTLSDDELAQEIHILYLYSKANESSVYKTVRALILLSYLFGTVLPTRIQKTHKKMGNTKTNLVVLPSEALPMIRYGKYQEALDLLFETCILSPNVQSQPLTFRDLFERVSFSITSAMSQCCRNLGMGKLGDLVKYCVQSQPGNEWMFEFVETPLEVISKFLSASKDGDEPPLEVQEAMNMYPFRFYSQLLNPSSILEEQTPVRIDITHTIASDIFYLAMDYPEGALVLNMSVDLSTVPGLKSEKEIPTPIPPIVTTLKVIDKPIINLVSVDQNKHAVLETIDDCFYLDNDDLTLLRASLIASGIVPYSLHKSSETSSSDEGTLQFCQTKESLQALLFILTGSRSKGFEITSHVRDIPKGSRLAVSSSLLASLIALSFRATNQTTSVSGPLIESEQRTIAARTILGEWIGGNGGGWQDSACLWPSIKIITGHPASPTDPEFGISDGTLLPTHFCLGEDKIPQSSIDKFFSSLILFHGGLSIDIGKILVQVSEKYLLRLGREWIARQLSISIFPALCQCLHDGDIKQLAGMLHRLFFGALSMVIPAANTAFIQNVNIAMTKRFKDKFWGVWVLGSSSGGGMGLFLDPDERRKKETLTAVQEILQQAKDELSDNLQFAIDPLVYSVALNPHGSVGNLTGPVETGSSNGSQNGFLLPKTTPADPNCPLCSLLSMKTIPTETLCLKVVEQFRETDPTKPSAFCSFCTLLFGRGFDPVAHVQTTILLRKQSSPVIKAMSPPNHLLSQHAIVPPSVSMRRLQNCTITNVEASDVDWYVDEAHSDQALFTSGLDALMGGQVASVTLASRVCSGWTYGSANCIKATFHLCKIGQQFRSFLEIQLSKTARTLSDLASSTGRDRPLKVMHVVTSSYRTETAIENEIAKFNRDQSSQVEGAEMPIVVSTNCWTGLRLIPTKADYLSHFHRNRSPLSTEPDPSFENAPSLSSRHLPSHLWRQLQKEIKWIESCGENNVYRDNSSNQCMHPYGHAYELFSIIANKTLSRMLRENQNLEVLFVHPADNVGAWLDPVLISKHIQSKAAITFEVTERGIHDKGASLARVRRQKVGSNTDPSFDEGSLCLLGEYLLDDEEKGQLSFVSTGAMWVDIDAFLRLCSTNRSEIDTMLDDPEQERVIVDKVQSYLQTIPLRISLKEVRRVKDRFGGEESHLTAQGDRLLTDITIIDDHPDMQFNYVVVDRRRGFLLKERVQLDEWRRNGGVEYMLSHSHFGVADDWFDPDKNAEELKERAGQIQVKEGWIKDILDKTVRSE</sequence>
<evidence type="ECO:0000256" key="2">
    <source>
        <dbReference type="ARBA" id="ARBA00022695"/>
    </source>
</evidence>
<dbReference type="EMBL" id="JARBJD010000010">
    <property type="protein sequence ID" value="KAK2962578.1"/>
    <property type="molecule type" value="Genomic_DNA"/>
</dbReference>
<dbReference type="Proteomes" id="UP001281761">
    <property type="component" value="Unassembled WGS sequence"/>
</dbReference>
<proteinExistence type="predicted"/>
<name>A0ABQ9YFM6_9EUKA</name>
<dbReference type="InterPro" id="IPR029044">
    <property type="entry name" value="Nucleotide-diphossugar_trans"/>
</dbReference>
<dbReference type="InterPro" id="IPR052203">
    <property type="entry name" value="GHMP_Kinase-Related"/>
</dbReference>